<dbReference type="PROSITE" id="PS50949">
    <property type="entry name" value="HTH_GNTR"/>
    <property type="match status" value="1"/>
</dbReference>
<evidence type="ECO:0000256" key="2">
    <source>
        <dbReference type="ARBA" id="ARBA00023125"/>
    </source>
</evidence>
<keyword evidence="2" id="KW-0238">DNA-binding</keyword>
<accession>A0A2V3VQQ1</accession>
<dbReference type="PANTHER" id="PTHR43537:SF24">
    <property type="entry name" value="GLUCONATE OPERON TRANSCRIPTIONAL REPRESSOR"/>
    <property type="match status" value="1"/>
</dbReference>
<dbReference type="EMBL" id="QJJQ01000019">
    <property type="protein sequence ID" value="PXW82335.1"/>
    <property type="molecule type" value="Genomic_DNA"/>
</dbReference>
<proteinExistence type="predicted"/>
<dbReference type="RefSeq" id="WP_110397136.1">
    <property type="nucleotide sequence ID" value="NZ_JBHUHB010000001.1"/>
</dbReference>
<evidence type="ECO:0000256" key="1">
    <source>
        <dbReference type="ARBA" id="ARBA00023015"/>
    </source>
</evidence>
<comment type="caution">
    <text evidence="5">The sequence shown here is derived from an EMBL/GenBank/DDBJ whole genome shotgun (WGS) entry which is preliminary data.</text>
</comment>
<dbReference type="InterPro" id="IPR000524">
    <property type="entry name" value="Tscrpt_reg_HTH_GntR"/>
</dbReference>
<dbReference type="AlphaFoldDB" id="A0A2V3VQQ1"/>
<dbReference type="InterPro" id="IPR036390">
    <property type="entry name" value="WH_DNA-bd_sf"/>
</dbReference>
<keyword evidence="6" id="KW-1185">Reference proteome</keyword>
<evidence type="ECO:0000259" key="4">
    <source>
        <dbReference type="PROSITE" id="PS50949"/>
    </source>
</evidence>
<sequence>MESWKIKSSLKMDVYTNLKEAILSGELEDNMSITQRSAQELYGVSGTPFREAIQILESEGLVYSLPNKGVYVSPLTFNDVEEIFQIRKIFETSVAEMVAKDFDEGKYDELSYLIRLMNTDTEEQTKKEFTNLDHQFHKKLIEYTNNSRLMAMNEQIYDMMRRIGNVLLKDAKRRETVIKEHREILAGLETGNVREPILNHLNSVREKIKKYYD</sequence>
<dbReference type="CDD" id="cd07377">
    <property type="entry name" value="WHTH_GntR"/>
    <property type="match status" value="1"/>
</dbReference>
<protein>
    <submittedName>
        <fullName evidence="5">GntR family transcriptional regulator</fullName>
    </submittedName>
</protein>
<dbReference type="InterPro" id="IPR036388">
    <property type="entry name" value="WH-like_DNA-bd_sf"/>
</dbReference>
<dbReference type="GO" id="GO:0003700">
    <property type="term" value="F:DNA-binding transcription factor activity"/>
    <property type="evidence" value="ECO:0007669"/>
    <property type="project" value="InterPro"/>
</dbReference>
<dbReference type="InterPro" id="IPR008920">
    <property type="entry name" value="TF_FadR/GntR_C"/>
</dbReference>
<dbReference type="SMART" id="SM00345">
    <property type="entry name" value="HTH_GNTR"/>
    <property type="match status" value="1"/>
</dbReference>
<dbReference type="Proteomes" id="UP000247978">
    <property type="component" value="Unassembled WGS sequence"/>
</dbReference>
<gene>
    <name evidence="5" type="ORF">DFR56_11922</name>
</gene>
<dbReference type="SUPFAM" id="SSF46785">
    <property type="entry name" value="Winged helix' DNA-binding domain"/>
    <property type="match status" value="1"/>
</dbReference>
<feature type="domain" description="HTH gntR-type" evidence="4">
    <location>
        <begin position="8"/>
        <end position="75"/>
    </location>
</feature>
<keyword evidence="1" id="KW-0805">Transcription regulation</keyword>
<dbReference type="Pfam" id="PF07729">
    <property type="entry name" value="FCD"/>
    <property type="match status" value="1"/>
</dbReference>
<dbReference type="Pfam" id="PF00392">
    <property type="entry name" value="GntR"/>
    <property type="match status" value="1"/>
</dbReference>
<dbReference type="Gene3D" id="1.20.120.530">
    <property type="entry name" value="GntR ligand-binding domain-like"/>
    <property type="match status" value="1"/>
</dbReference>
<dbReference type="GO" id="GO:0003677">
    <property type="term" value="F:DNA binding"/>
    <property type="evidence" value="ECO:0007669"/>
    <property type="project" value="UniProtKB-KW"/>
</dbReference>
<evidence type="ECO:0000313" key="5">
    <source>
        <dbReference type="EMBL" id="PXW82335.1"/>
    </source>
</evidence>
<organism evidence="5 6">
    <name type="scientific">Pseudogracilibacillus auburnensis</name>
    <dbReference type="NCBI Taxonomy" id="1494959"/>
    <lineage>
        <taxon>Bacteria</taxon>
        <taxon>Bacillati</taxon>
        <taxon>Bacillota</taxon>
        <taxon>Bacilli</taxon>
        <taxon>Bacillales</taxon>
        <taxon>Bacillaceae</taxon>
        <taxon>Pseudogracilibacillus</taxon>
    </lineage>
</organism>
<dbReference type="InterPro" id="IPR011711">
    <property type="entry name" value="GntR_C"/>
</dbReference>
<dbReference type="SUPFAM" id="SSF48008">
    <property type="entry name" value="GntR ligand-binding domain-like"/>
    <property type="match status" value="1"/>
</dbReference>
<name>A0A2V3VQQ1_9BACI</name>
<dbReference type="PANTHER" id="PTHR43537">
    <property type="entry name" value="TRANSCRIPTIONAL REGULATOR, GNTR FAMILY"/>
    <property type="match status" value="1"/>
</dbReference>
<keyword evidence="3" id="KW-0804">Transcription</keyword>
<evidence type="ECO:0000256" key="3">
    <source>
        <dbReference type="ARBA" id="ARBA00023163"/>
    </source>
</evidence>
<evidence type="ECO:0000313" key="6">
    <source>
        <dbReference type="Proteomes" id="UP000247978"/>
    </source>
</evidence>
<dbReference type="Gene3D" id="1.10.10.10">
    <property type="entry name" value="Winged helix-like DNA-binding domain superfamily/Winged helix DNA-binding domain"/>
    <property type="match status" value="1"/>
</dbReference>
<reference evidence="5 6" key="1">
    <citation type="submission" date="2018-05" db="EMBL/GenBank/DDBJ databases">
        <title>Genomic Encyclopedia of Type Strains, Phase IV (KMG-IV): sequencing the most valuable type-strain genomes for metagenomic binning, comparative biology and taxonomic classification.</title>
        <authorList>
            <person name="Goeker M."/>
        </authorList>
    </citation>
    <scope>NUCLEOTIDE SEQUENCE [LARGE SCALE GENOMIC DNA]</scope>
    <source>
        <strain evidence="5 6">DSM 28556</strain>
    </source>
</reference>